<proteinExistence type="predicted"/>
<gene>
    <name evidence="1" type="ORF">VA7868_03745</name>
</gene>
<dbReference type="Proteomes" id="UP000184608">
    <property type="component" value="Unassembled WGS sequence"/>
</dbReference>
<sequence length="468" mass="51009">MSTISNAVQVMVDDLVAKMASDAPLTAEEQSMVAEAIALLSKSTKLETALIAVAEKHLGTATSALDSAKVSLQENADYLKLLPQINEIKTSFGNIKTGLDNTLGNLPAVMREGAPATPALAFNWNGADLFYLTKGGRTDTKGISQSLPQTVVSLFDDDEKCFYAYIGFGSGTDYLSHDCTVKVDAQGNRSGIKATKKRISGNASESFQFMKTYAGVRLAKMTSTSLKFFDVMPLLTLADGSIPLSGGRIYQEPDTLNFWSYSQGHAQHTVWDDEAKQYLTKPDTDKNFLVEANFNDWAEQQNFILFLQGGGCSGKSGQESLKSAPHGGSEEPFSSNYISDACHRILINNRYVSGKVGSTTAEVIAWGPSNNSFYSNTDGSTRPFPAPHVFQCSAYYEDSQNTRCLSFNSQFGAAQRLYGNKSSMRPIYTPVLVAVSPYHRLAILSLGNCNYYTSTTSYYSQKTVVRAF</sequence>
<dbReference type="EMBL" id="FQXZ01000040">
    <property type="protein sequence ID" value="SHI45275.1"/>
    <property type="molecule type" value="Genomic_DNA"/>
</dbReference>
<dbReference type="OrthoDB" id="6286316at2"/>
<dbReference type="AlphaFoldDB" id="A0A1M6B979"/>
<organism evidence="1 2">
    <name type="scientific">Vibrio aerogenes CECT 7868</name>
    <dbReference type="NCBI Taxonomy" id="1216006"/>
    <lineage>
        <taxon>Bacteria</taxon>
        <taxon>Pseudomonadati</taxon>
        <taxon>Pseudomonadota</taxon>
        <taxon>Gammaproteobacteria</taxon>
        <taxon>Vibrionales</taxon>
        <taxon>Vibrionaceae</taxon>
        <taxon>Vibrio</taxon>
    </lineage>
</organism>
<protein>
    <submittedName>
        <fullName evidence="1">Uncharacterized protein</fullName>
    </submittedName>
</protein>
<dbReference type="STRING" id="1216006.VA7868_03745"/>
<evidence type="ECO:0000313" key="1">
    <source>
        <dbReference type="EMBL" id="SHI45275.1"/>
    </source>
</evidence>
<evidence type="ECO:0000313" key="2">
    <source>
        <dbReference type="Proteomes" id="UP000184608"/>
    </source>
</evidence>
<reference evidence="1 2" key="1">
    <citation type="submission" date="2016-11" db="EMBL/GenBank/DDBJ databases">
        <authorList>
            <person name="Jaros S."/>
            <person name="Januszkiewicz K."/>
            <person name="Wedrychowicz H."/>
        </authorList>
    </citation>
    <scope>NUCLEOTIDE SEQUENCE [LARGE SCALE GENOMIC DNA]</scope>
    <source>
        <strain evidence="1 2">CECT 7868</strain>
    </source>
</reference>
<name>A0A1M6B979_9VIBR</name>
<accession>A0A1M6B979</accession>
<keyword evidence="2" id="KW-1185">Reference proteome</keyword>
<dbReference type="RefSeq" id="WP_073605353.1">
    <property type="nucleotide sequence ID" value="NZ_FQXZ01000040.1"/>
</dbReference>